<name>A0AA95H6M6_9GAMM</name>
<dbReference type="InterPro" id="IPR012347">
    <property type="entry name" value="Ferritin-like"/>
</dbReference>
<accession>A0AA95H6M6</accession>
<dbReference type="CDD" id="cd01048">
    <property type="entry name" value="Ferritin_like_AB2"/>
    <property type="match status" value="1"/>
</dbReference>
<dbReference type="KEGG" id="tdu:QJT80_04945"/>
<sequence length="217" mass="23417">MRLPALVLSISFSGLLFLTACGSDGGSGGGTAVPSTLQPLTSDEISTMLFVREEEKLARDVYLSLYERWQLSVFQTIALQSEQKHMDKMQSLLKAANLTDPVVDNTVGAFTSPEILQLYTDLLARGSSSADAALQVGAYIEEYDIVDIKAAIDEATAGSNQLAVLDTYMNLLCGSRNHLRSFVKQIAANGISYQPQLLSSTELNAIISTAQEQCGKQ</sequence>
<feature type="signal peptide" evidence="1">
    <location>
        <begin position="1"/>
        <end position="22"/>
    </location>
</feature>
<gene>
    <name evidence="3" type="ORF">QJT80_04945</name>
</gene>
<reference evidence="3" key="1">
    <citation type="journal article" date="2023" name="Int. J. Mol. Sci.">
        <title>Metagenomics Revealed a New Genus 'Candidatus Thiocaldithrix dubininis' gen. nov., sp. nov. and a New Species 'Candidatus Thiothrix putei' sp. nov. in the Family Thiotrichaceae, Some Members of Which Have Traits of Both Na+- and H+-Motive Energetics.</title>
        <authorList>
            <person name="Ravin N.V."/>
            <person name="Muntyan M.S."/>
            <person name="Smolyakov D.D."/>
            <person name="Rudenko T.S."/>
            <person name="Beletsky A.V."/>
            <person name="Mardanov A.V."/>
            <person name="Grabovich M.Y."/>
        </authorList>
    </citation>
    <scope>NUCLEOTIDE SEQUENCE</scope>
    <source>
        <strain evidence="3">GKL-01</strain>
    </source>
</reference>
<dbReference type="AlphaFoldDB" id="A0AA95H6M6"/>
<organism evidence="3">
    <name type="scientific">Candidatus Thiocaldithrix dubininis</name>
    <dbReference type="NCBI Taxonomy" id="3080823"/>
    <lineage>
        <taxon>Bacteria</taxon>
        <taxon>Pseudomonadati</taxon>
        <taxon>Pseudomonadota</taxon>
        <taxon>Gammaproteobacteria</taxon>
        <taxon>Thiotrichales</taxon>
        <taxon>Thiotrichaceae</taxon>
        <taxon>Candidatus Thiocaldithrix</taxon>
    </lineage>
</organism>
<feature type="chain" id="PRO_5041682348" evidence="1">
    <location>
        <begin position="23"/>
        <end position="217"/>
    </location>
</feature>
<dbReference type="Gene3D" id="1.20.1260.10">
    <property type="match status" value="1"/>
</dbReference>
<evidence type="ECO:0000313" key="3">
    <source>
        <dbReference type="EMBL" id="WGZ91827.1"/>
    </source>
</evidence>
<keyword evidence="1" id="KW-0732">Signal</keyword>
<evidence type="ECO:0000259" key="2">
    <source>
        <dbReference type="Pfam" id="PF09968"/>
    </source>
</evidence>
<dbReference type="Pfam" id="PF09968">
    <property type="entry name" value="DUF2202"/>
    <property type="match status" value="1"/>
</dbReference>
<reference evidence="3" key="2">
    <citation type="submission" date="2023-04" db="EMBL/GenBank/DDBJ databases">
        <authorList>
            <person name="Beletskiy A.V."/>
            <person name="Mardanov A.V."/>
            <person name="Ravin N.V."/>
        </authorList>
    </citation>
    <scope>NUCLEOTIDE SEQUENCE</scope>
    <source>
        <strain evidence="3">GKL-01</strain>
    </source>
</reference>
<dbReference type="Proteomes" id="UP001300672">
    <property type="component" value="Chromosome"/>
</dbReference>
<dbReference type="InterPro" id="IPR019243">
    <property type="entry name" value="DUF2202"/>
</dbReference>
<dbReference type="PROSITE" id="PS51257">
    <property type="entry name" value="PROKAR_LIPOPROTEIN"/>
    <property type="match status" value="1"/>
</dbReference>
<proteinExistence type="predicted"/>
<protein>
    <submittedName>
        <fullName evidence="3">DUF2202 domain-containing protein</fullName>
    </submittedName>
</protein>
<evidence type="ECO:0000256" key="1">
    <source>
        <dbReference type="SAM" id="SignalP"/>
    </source>
</evidence>
<feature type="domain" description="DUF2202" evidence="2">
    <location>
        <begin position="44"/>
        <end position="209"/>
    </location>
</feature>
<dbReference type="EMBL" id="CP124755">
    <property type="protein sequence ID" value="WGZ91827.1"/>
    <property type="molecule type" value="Genomic_DNA"/>
</dbReference>